<keyword evidence="9" id="KW-0808">Transferase</keyword>
<evidence type="ECO:0000256" key="1">
    <source>
        <dbReference type="ARBA" id="ARBA00004651"/>
    </source>
</evidence>
<evidence type="ECO:0000256" key="5">
    <source>
        <dbReference type="ARBA" id="ARBA00022989"/>
    </source>
</evidence>
<evidence type="ECO:0000256" key="4">
    <source>
        <dbReference type="ARBA" id="ARBA00022692"/>
    </source>
</evidence>
<evidence type="ECO:0000259" key="8">
    <source>
        <dbReference type="Pfam" id="PF01757"/>
    </source>
</evidence>
<name>A0A327W4Q6_9BACT</name>
<feature type="transmembrane region" description="Helical" evidence="7">
    <location>
        <begin position="191"/>
        <end position="208"/>
    </location>
</feature>
<feature type="transmembrane region" description="Helical" evidence="7">
    <location>
        <begin position="139"/>
        <end position="156"/>
    </location>
</feature>
<keyword evidence="10" id="KW-1185">Reference proteome</keyword>
<evidence type="ECO:0000256" key="6">
    <source>
        <dbReference type="ARBA" id="ARBA00023136"/>
    </source>
</evidence>
<feature type="transmembrane region" description="Helical" evidence="7">
    <location>
        <begin position="21"/>
        <end position="39"/>
    </location>
</feature>
<comment type="caution">
    <text evidence="9">The sequence shown here is derived from an EMBL/GenBank/DDBJ whole genome shotgun (WGS) entry which is preliminary data.</text>
</comment>
<dbReference type="Proteomes" id="UP000249819">
    <property type="component" value="Unassembled WGS sequence"/>
</dbReference>
<dbReference type="PANTHER" id="PTHR40074:SF2">
    <property type="entry name" value="O-ACETYLTRANSFERASE WECH"/>
    <property type="match status" value="1"/>
</dbReference>
<dbReference type="EMBL" id="QLMA01000005">
    <property type="protein sequence ID" value="RAJ79948.1"/>
    <property type="molecule type" value="Genomic_DNA"/>
</dbReference>
<sequence>MASSIIDIASAPKAAVTRFEWVDYAKGIAIILVVYRHMLYGLQHSGLDVAQWIIDGNNMLFSFRMPLFFLLSGLFFQAGLRKRGPGGLITERVNNLLYPYIIWAVIQITLQIIFAKYANANRTVWNYLDIIVQPRGLDQLWYLFALFNVTAFYLFNHVVLRMNERLQLLLGLVFLALAPLVMQWSTFYDVMLHYIFFAIGVIAAPLLLDKTMQTRLASGYNLLLFLPVFVLSQWYFLYHQQMNLYLYAVIALTGSIFMMMLSAWLSRHQQLTFMKTIGHYSLFIYLMHVMLAAVIRSLLLKSGLIMNVPLLLLILIITAIPLSILAYKTLTALKMGWLFKGPFTSKKQSL</sequence>
<dbReference type="RefSeq" id="WP_111592983.1">
    <property type="nucleotide sequence ID" value="NZ_QLMA01000005.1"/>
</dbReference>
<proteinExistence type="inferred from homology"/>
<feature type="transmembrane region" description="Helical" evidence="7">
    <location>
        <begin position="168"/>
        <end position="185"/>
    </location>
</feature>
<comment type="similarity">
    <text evidence="2">Belongs to the acyltransferase 3 family.</text>
</comment>
<feature type="transmembrane region" description="Helical" evidence="7">
    <location>
        <begin position="59"/>
        <end position="76"/>
    </location>
</feature>
<gene>
    <name evidence="9" type="ORF">CLV59_10553</name>
</gene>
<accession>A0A327W4Q6</accession>
<dbReference type="GO" id="GO:0009246">
    <property type="term" value="P:enterobacterial common antigen biosynthetic process"/>
    <property type="evidence" value="ECO:0007669"/>
    <property type="project" value="TreeGrafter"/>
</dbReference>
<keyword evidence="4 7" id="KW-0812">Transmembrane</keyword>
<feature type="transmembrane region" description="Helical" evidence="7">
    <location>
        <begin position="277"/>
        <end position="299"/>
    </location>
</feature>
<keyword evidence="6 7" id="KW-0472">Membrane</keyword>
<dbReference type="GO" id="GO:0016413">
    <property type="term" value="F:O-acetyltransferase activity"/>
    <property type="evidence" value="ECO:0007669"/>
    <property type="project" value="TreeGrafter"/>
</dbReference>
<evidence type="ECO:0000256" key="7">
    <source>
        <dbReference type="SAM" id="Phobius"/>
    </source>
</evidence>
<evidence type="ECO:0000256" key="2">
    <source>
        <dbReference type="ARBA" id="ARBA00007400"/>
    </source>
</evidence>
<dbReference type="AlphaFoldDB" id="A0A327W4Q6"/>
<keyword evidence="3" id="KW-1003">Cell membrane</keyword>
<evidence type="ECO:0000256" key="3">
    <source>
        <dbReference type="ARBA" id="ARBA00022475"/>
    </source>
</evidence>
<feature type="transmembrane region" description="Helical" evidence="7">
    <location>
        <begin position="220"/>
        <end position="238"/>
    </location>
</feature>
<feature type="transmembrane region" description="Helical" evidence="7">
    <location>
        <begin position="244"/>
        <end position="265"/>
    </location>
</feature>
<comment type="subcellular location">
    <subcellularLocation>
        <location evidence="1">Cell membrane</location>
        <topology evidence="1">Multi-pass membrane protein</topology>
    </subcellularLocation>
</comment>
<dbReference type="OrthoDB" id="9809782at2"/>
<organism evidence="9 10">
    <name type="scientific">Chitinophaga dinghuensis</name>
    <dbReference type="NCBI Taxonomy" id="1539050"/>
    <lineage>
        <taxon>Bacteria</taxon>
        <taxon>Pseudomonadati</taxon>
        <taxon>Bacteroidota</taxon>
        <taxon>Chitinophagia</taxon>
        <taxon>Chitinophagales</taxon>
        <taxon>Chitinophagaceae</taxon>
        <taxon>Chitinophaga</taxon>
    </lineage>
</organism>
<dbReference type="Pfam" id="PF01757">
    <property type="entry name" value="Acyl_transf_3"/>
    <property type="match status" value="1"/>
</dbReference>
<feature type="domain" description="Acyltransferase 3" evidence="8">
    <location>
        <begin position="20"/>
        <end position="327"/>
    </location>
</feature>
<keyword evidence="5 7" id="KW-1133">Transmembrane helix</keyword>
<reference evidence="9 10" key="1">
    <citation type="submission" date="2018-06" db="EMBL/GenBank/DDBJ databases">
        <title>Genomic Encyclopedia of Archaeal and Bacterial Type Strains, Phase II (KMG-II): from individual species to whole genera.</title>
        <authorList>
            <person name="Goeker M."/>
        </authorList>
    </citation>
    <scope>NUCLEOTIDE SEQUENCE [LARGE SCALE GENOMIC DNA]</scope>
    <source>
        <strain evidence="9 10">DSM 29821</strain>
    </source>
</reference>
<evidence type="ECO:0000313" key="10">
    <source>
        <dbReference type="Proteomes" id="UP000249819"/>
    </source>
</evidence>
<dbReference type="PANTHER" id="PTHR40074">
    <property type="entry name" value="O-ACETYLTRANSFERASE WECH"/>
    <property type="match status" value="1"/>
</dbReference>
<protein>
    <submittedName>
        <fullName evidence="9">Fucose 4-O-acetylase-like acetyltransferase</fullName>
    </submittedName>
</protein>
<feature type="transmembrane region" description="Helical" evidence="7">
    <location>
        <begin position="97"/>
        <end position="119"/>
    </location>
</feature>
<evidence type="ECO:0000313" key="9">
    <source>
        <dbReference type="EMBL" id="RAJ79948.1"/>
    </source>
</evidence>
<dbReference type="InterPro" id="IPR002656">
    <property type="entry name" value="Acyl_transf_3_dom"/>
</dbReference>
<feature type="transmembrane region" description="Helical" evidence="7">
    <location>
        <begin position="305"/>
        <end position="327"/>
    </location>
</feature>
<dbReference type="GO" id="GO:0005886">
    <property type="term" value="C:plasma membrane"/>
    <property type="evidence" value="ECO:0007669"/>
    <property type="project" value="UniProtKB-SubCell"/>
</dbReference>